<dbReference type="PANTHER" id="PTHR32089:SF114">
    <property type="entry name" value="METHYL-ACCEPTING CHEMOTAXIS PROTEIN MCPB"/>
    <property type="match status" value="1"/>
</dbReference>
<sequence length="675" mass="75192">MKEEVVRPEDNKRVKRQKSIKTKLIILLLSISVIPIVLLGILSYQTSFNILYNKLKVTSLQNIEQVQNSIDFSFGRFESIVNIFVEDKLFKDVYLNREFTDEVFERLGYAQKSDPAILGAYIGLENKQTILYPETQLAPDYDPTDRDWYKDAVANKGKLTYSDPYIDAFTGKDIITISKTVEIDGEIIGAVAIDIALEDLSNILSSIKIGENGYLHVIDSRGITVAHPDSEELRGESAKEMPWWDDVSGEEMNFNVYEINGKKEYIGHTTDTKRGWKIVVDLNEKELLDDTNKIRLTNGIMVIIIATIAVVIALFVVRWINKNINKLLYGFQKVSEGDLLFRTDIDTGDEFEDLSNGFNDMINTIRNLVRDIGESSNIILSTSDVMSTSANEASIAIDEISITIDQVAQGTVSQAEDINDGVEGVNKLAKEIENIEELANNMNTISLETNELSQDGLKQMNKLIGKTEEANNKAKDMSVAIGEMNGVTAEIGLITDTINEISAQTNLLALNAAIEAARAGEAGRGFSVVADEIRKLAEQSGDATYQIQALIEKIKEGSRLVVETMDDTQMVVTEQTEFVNETREIFNMIMESINKLMIGIGKIKDSIDQTNESKDNIVNRMLNISSIAEESSASTEEVSASAEEINATMTEFNETALQLKELARELKDKLNIFSI</sequence>
<feature type="domain" description="HAMP" evidence="13">
    <location>
        <begin position="318"/>
        <end position="370"/>
    </location>
</feature>
<dbReference type="InterPro" id="IPR004089">
    <property type="entry name" value="MCPsignal_dom"/>
</dbReference>
<dbReference type="Pfam" id="PF00672">
    <property type="entry name" value="HAMP"/>
    <property type="match status" value="1"/>
</dbReference>
<evidence type="ECO:0000313" key="14">
    <source>
        <dbReference type="EMBL" id="SHE69284.1"/>
    </source>
</evidence>
<keyword evidence="5 11" id="KW-1133">Transmembrane helix</keyword>
<dbReference type="STRING" id="1123404.SAMN02745784_01496"/>
<dbReference type="PROSITE" id="PS50885">
    <property type="entry name" value="HAMP"/>
    <property type="match status" value="1"/>
</dbReference>
<dbReference type="GO" id="GO:0005886">
    <property type="term" value="C:plasma membrane"/>
    <property type="evidence" value="ECO:0007669"/>
    <property type="project" value="UniProtKB-SubCell"/>
</dbReference>
<evidence type="ECO:0000256" key="11">
    <source>
        <dbReference type="SAM" id="Phobius"/>
    </source>
</evidence>
<evidence type="ECO:0000256" key="3">
    <source>
        <dbReference type="ARBA" id="ARBA00022500"/>
    </source>
</evidence>
<dbReference type="SMART" id="SM00283">
    <property type="entry name" value="MA"/>
    <property type="match status" value="1"/>
</dbReference>
<dbReference type="CDD" id="cd12912">
    <property type="entry name" value="PDC2_MCP_like"/>
    <property type="match status" value="1"/>
</dbReference>
<dbReference type="Proteomes" id="UP000184114">
    <property type="component" value="Unassembled WGS sequence"/>
</dbReference>
<dbReference type="Pfam" id="PF00015">
    <property type="entry name" value="MCPsignal"/>
    <property type="match status" value="1"/>
</dbReference>
<dbReference type="PANTHER" id="PTHR32089">
    <property type="entry name" value="METHYL-ACCEPTING CHEMOTAXIS PROTEIN MCPB"/>
    <property type="match status" value="1"/>
</dbReference>
<dbReference type="AlphaFoldDB" id="A0A1M4VJX0"/>
<dbReference type="PROSITE" id="PS50111">
    <property type="entry name" value="CHEMOTAXIS_TRANSDUC_2"/>
    <property type="match status" value="1"/>
</dbReference>
<feature type="transmembrane region" description="Helical" evidence="11">
    <location>
        <begin position="24"/>
        <end position="44"/>
    </location>
</feature>
<evidence type="ECO:0000259" key="13">
    <source>
        <dbReference type="PROSITE" id="PS50885"/>
    </source>
</evidence>
<evidence type="ECO:0000256" key="10">
    <source>
        <dbReference type="SAM" id="Coils"/>
    </source>
</evidence>
<evidence type="ECO:0000259" key="12">
    <source>
        <dbReference type="PROSITE" id="PS50111"/>
    </source>
</evidence>
<dbReference type="Pfam" id="PF02743">
    <property type="entry name" value="dCache_1"/>
    <property type="match status" value="1"/>
</dbReference>
<accession>A0A1M4VJX0</accession>
<evidence type="ECO:0000256" key="2">
    <source>
        <dbReference type="ARBA" id="ARBA00022475"/>
    </source>
</evidence>
<dbReference type="CDD" id="cd06225">
    <property type="entry name" value="HAMP"/>
    <property type="match status" value="1"/>
</dbReference>
<keyword evidence="10" id="KW-0175">Coiled coil</keyword>
<keyword evidence="6 11" id="KW-0472">Membrane</keyword>
<dbReference type="CDD" id="cd11386">
    <property type="entry name" value="MCP_signal"/>
    <property type="match status" value="1"/>
</dbReference>
<dbReference type="EMBL" id="FQTY01000005">
    <property type="protein sequence ID" value="SHE69284.1"/>
    <property type="molecule type" value="Genomic_DNA"/>
</dbReference>
<dbReference type="GO" id="GO:0006935">
    <property type="term" value="P:chemotaxis"/>
    <property type="evidence" value="ECO:0007669"/>
    <property type="project" value="UniProtKB-KW"/>
</dbReference>
<evidence type="ECO:0000256" key="9">
    <source>
        <dbReference type="PROSITE-ProRule" id="PRU00284"/>
    </source>
</evidence>
<keyword evidence="3" id="KW-0145">Chemotaxis</keyword>
<feature type="domain" description="Methyl-accepting transducer" evidence="12">
    <location>
        <begin position="389"/>
        <end position="646"/>
    </location>
</feature>
<evidence type="ECO:0000256" key="5">
    <source>
        <dbReference type="ARBA" id="ARBA00022989"/>
    </source>
</evidence>
<dbReference type="GO" id="GO:0007165">
    <property type="term" value="P:signal transduction"/>
    <property type="evidence" value="ECO:0007669"/>
    <property type="project" value="UniProtKB-KW"/>
</dbReference>
<proteinExistence type="inferred from homology"/>
<comment type="subcellular location">
    <subcellularLocation>
        <location evidence="1">Cell membrane</location>
        <topology evidence="1">Multi-pass membrane protein</topology>
    </subcellularLocation>
</comment>
<comment type="similarity">
    <text evidence="8">Belongs to the methyl-accepting chemotaxis (MCP) protein family.</text>
</comment>
<keyword evidence="7 9" id="KW-0807">Transducer</keyword>
<dbReference type="SUPFAM" id="SSF58104">
    <property type="entry name" value="Methyl-accepting chemotaxis protein (MCP) signaling domain"/>
    <property type="match status" value="1"/>
</dbReference>
<dbReference type="SUPFAM" id="SSF103190">
    <property type="entry name" value="Sensory domain-like"/>
    <property type="match status" value="1"/>
</dbReference>
<keyword evidence="15" id="KW-1185">Reference proteome</keyword>
<feature type="coiled-coil region" evidence="10">
    <location>
        <begin position="425"/>
        <end position="477"/>
    </location>
</feature>
<name>A0A1M4VJX0_9FIRM</name>
<dbReference type="Gene3D" id="1.10.287.950">
    <property type="entry name" value="Methyl-accepting chemotaxis protein"/>
    <property type="match status" value="1"/>
</dbReference>
<reference evidence="15" key="1">
    <citation type="submission" date="2016-11" db="EMBL/GenBank/DDBJ databases">
        <authorList>
            <person name="Varghese N."/>
            <person name="Submissions S."/>
        </authorList>
    </citation>
    <scope>NUCLEOTIDE SEQUENCE [LARGE SCALE GENOMIC DNA]</scope>
    <source>
        <strain evidence="15">DSM 18095</strain>
    </source>
</reference>
<evidence type="ECO:0000256" key="8">
    <source>
        <dbReference type="ARBA" id="ARBA00029447"/>
    </source>
</evidence>
<dbReference type="RefSeq" id="WP_072974926.1">
    <property type="nucleotide sequence ID" value="NZ_FQTY01000005.1"/>
</dbReference>
<dbReference type="CDD" id="cd12913">
    <property type="entry name" value="PDC1_MCP_like"/>
    <property type="match status" value="1"/>
</dbReference>
<gene>
    <name evidence="14" type="ORF">SAMN02745784_01496</name>
</gene>
<dbReference type="GeneID" id="90993775"/>
<evidence type="ECO:0000256" key="1">
    <source>
        <dbReference type="ARBA" id="ARBA00004651"/>
    </source>
</evidence>
<keyword evidence="4 11" id="KW-0812">Transmembrane</keyword>
<dbReference type="InterPro" id="IPR033479">
    <property type="entry name" value="dCache_1"/>
</dbReference>
<evidence type="ECO:0000256" key="7">
    <source>
        <dbReference type="ARBA" id="ARBA00023224"/>
    </source>
</evidence>
<dbReference type="InterPro" id="IPR003660">
    <property type="entry name" value="HAMP_dom"/>
</dbReference>
<evidence type="ECO:0000256" key="6">
    <source>
        <dbReference type="ARBA" id="ARBA00023136"/>
    </source>
</evidence>
<dbReference type="Gene3D" id="3.30.450.20">
    <property type="entry name" value="PAS domain"/>
    <property type="match status" value="1"/>
</dbReference>
<feature type="transmembrane region" description="Helical" evidence="11">
    <location>
        <begin position="300"/>
        <end position="320"/>
    </location>
</feature>
<keyword evidence="2" id="KW-1003">Cell membrane</keyword>
<dbReference type="Gene3D" id="6.10.340.10">
    <property type="match status" value="1"/>
</dbReference>
<dbReference type="InterPro" id="IPR029151">
    <property type="entry name" value="Sensor-like_sf"/>
</dbReference>
<evidence type="ECO:0000256" key="4">
    <source>
        <dbReference type="ARBA" id="ARBA00022692"/>
    </source>
</evidence>
<organism evidence="14 15">
    <name type="scientific">Tissierella praeacuta DSM 18095</name>
    <dbReference type="NCBI Taxonomy" id="1123404"/>
    <lineage>
        <taxon>Bacteria</taxon>
        <taxon>Bacillati</taxon>
        <taxon>Bacillota</taxon>
        <taxon>Tissierellia</taxon>
        <taxon>Tissierellales</taxon>
        <taxon>Tissierellaceae</taxon>
        <taxon>Tissierella</taxon>
    </lineage>
</organism>
<protein>
    <submittedName>
        <fullName evidence="14">Methyl-accepting chemotaxis sensory transducer with Cache sensor</fullName>
    </submittedName>
</protein>
<evidence type="ECO:0000313" key="15">
    <source>
        <dbReference type="Proteomes" id="UP000184114"/>
    </source>
</evidence>
<dbReference type="SMART" id="SM00304">
    <property type="entry name" value="HAMP"/>
    <property type="match status" value="1"/>
</dbReference>